<evidence type="ECO:0000313" key="7">
    <source>
        <dbReference type="EMBL" id="SJZ30794.1"/>
    </source>
</evidence>
<comment type="subcellular location">
    <subcellularLocation>
        <location evidence="1">Periplasm</location>
    </subcellularLocation>
</comment>
<gene>
    <name evidence="7" type="ORF">SAMN02745118_00121</name>
</gene>
<dbReference type="SUPFAM" id="SSF53850">
    <property type="entry name" value="Periplasmic binding protein-like II"/>
    <property type="match status" value="1"/>
</dbReference>
<evidence type="ECO:0000256" key="1">
    <source>
        <dbReference type="ARBA" id="ARBA00004418"/>
    </source>
</evidence>
<dbReference type="EMBL" id="FUWM01000003">
    <property type="protein sequence ID" value="SJZ30794.1"/>
    <property type="molecule type" value="Genomic_DNA"/>
</dbReference>
<accession>A0A1T4JKV8</accession>
<dbReference type="InterPro" id="IPR010067">
    <property type="entry name" value="ABC_SsuA_sub-bd"/>
</dbReference>
<evidence type="ECO:0000313" key="8">
    <source>
        <dbReference type="Proteomes" id="UP000190625"/>
    </source>
</evidence>
<dbReference type="AlphaFoldDB" id="A0A1T4JKV8"/>
<dbReference type="GO" id="GO:0016020">
    <property type="term" value="C:membrane"/>
    <property type="evidence" value="ECO:0007669"/>
    <property type="project" value="InterPro"/>
</dbReference>
<name>A0A1T4JKV8_9FIRM</name>
<dbReference type="STRING" id="142842.SAMN02745118_00121"/>
<dbReference type="InterPro" id="IPR015168">
    <property type="entry name" value="SsuA/THI5"/>
</dbReference>
<evidence type="ECO:0000256" key="5">
    <source>
        <dbReference type="SAM" id="SignalP"/>
    </source>
</evidence>
<proteinExistence type="inferred from homology"/>
<comment type="similarity">
    <text evidence="2">Belongs to the bacterial solute-binding protein SsuA/TauA family.</text>
</comment>
<organism evidence="7 8">
    <name type="scientific">Selenihalanaerobacter shriftii</name>
    <dbReference type="NCBI Taxonomy" id="142842"/>
    <lineage>
        <taxon>Bacteria</taxon>
        <taxon>Bacillati</taxon>
        <taxon>Bacillota</taxon>
        <taxon>Clostridia</taxon>
        <taxon>Halanaerobiales</taxon>
        <taxon>Halobacteroidaceae</taxon>
        <taxon>Selenihalanaerobacter</taxon>
    </lineage>
</organism>
<dbReference type="Gene3D" id="3.40.190.10">
    <property type="entry name" value="Periplasmic binding protein-like II"/>
    <property type="match status" value="2"/>
</dbReference>
<protein>
    <submittedName>
        <fullName evidence="7">Sulfonate transport system substrate-binding protein</fullName>
    </submittedName>
</protein>
<dbReference type="NCBIfam" id="TIGR01728">
    <property type="entry name" value="SsuA_fam"/>
    <property type="match status" value="1"/>
</dbReference>
<evidence type="ECO:0000256" key="4">
    <source>
        <dbReference type="ARBA" id="ARBA00022729"/>
    </source>
</evidence>
<keyword evidence="3" id="KW-0813">Transport</keyword>
<dbReference type="Pfam" id="PF09084">
    <property type="entry name" value="NMT1"/>
    <property type="match status" value="1"/>
</dbReference>
<dbReference type="GO" id="GO:0042597">
    <property type="term" value="C:periplasmic space"/>
    <property type="evidence" value="ECO:0007669"/>
    <property type="project" value="UniProtKB-SubCell"/>
</dbReference>
<dbReference type="PROSITE" id="PS51257">
    <property type="entry name" value="PROKAR_LIPOPROTEIN"/>
    <property type="match status" value="1"/>
</dbReference>
<dbReference type="GO" id="GO:0042626">
    <property type="term" value="F:ATPase-coupled transmembrane transporter activity"/>
    <property type="evidence" value="ECO:0007669"/>
    <property type="project" value="InterPro"/>
</dbReference>
<feature type="domain" description="Solute-binding protein family 3/N-terminal" evidence="6">
    <location>
        <begin position="45"/>
        <end position="254"/>
    </location>
</feature>
<keyword evidence="4 5" id="KW-0732">Signal</keyword>
<dbReference type="PANTHER" id="PTHR30024">
    <property type="entry name" value="ALIPHATIC SULFONATES-BINDING PROTEIN-RELATED"/>
    <property type="match status" value="1"/>
</dbReference>
<dbReference type="CDD" id="cd01008">
    <property type="entry name" value="PBP2_NrtA_SsuA_CpmA_like"/>
    <property type="match status" value="1"/>
</dbReference>
<evidence type="ECO:0000256" key="3">
    <source>
        <dbReference type="ARBA" id="ARBA00022448"/>
    </source>
</evidence>
<evidence type="ECO:0000259" key="6">
    <source>
        <dbReference type="SMART" id="SM00062"/>
    </source>
</evidence>
<dbReference type="Proteomes" id="UP000190625">
    <property type="component" value="Unassembled WGS sequence"/>
</dbReference>
<feature type="chain" id="PRO_5012752494" evidence="5">
    <location>
        <begin position="27"/>
        <end position="329"/>
    </location>
</feature>
<sequence length="329" mass="35568">MSSNIRKLLILMLMGVLLLSAGCSSTNETKGDLKSKPKISFAYQTSVAHSLAMIADHKGFFASEGLDVNTQVLNSGPAVNEAIASGSVQFGTMGDTPALMAVAGNLPVKILSSVGGGENRQRLMVKKNSNIDSVKDLAGKTIGIKKGTSSHGGFYQLASKEGLDPDQVSIIDIRPPDMADALATDQADAILIWEPTPTVIEAKNIGRELSTLAGTNNQYPVFILANTAYAQKNKEVVIKVLKSLKKAAKFLQNNPDQAAQVVSKVTGLSPELAKKSMNYHYFKVDFNEEIKESLNNTAAFLYEYDKIQKIPKLEKVIDDSYLKQINISK</sequence>
<dbReference type="InterPro" id="IPR001638">
    <property type="entry name" value="Solute-binding_3/MltF_N"/>
</dbReference>
<feature type="signal peptide" evidence="5">
    <location>
        <begin position="1"/>
        <end position="26"/>
    </location>
</feature>
<keyword evidence="8" id="KW-1185">Reference proteome</keyword>
<dbReference type="SMART" id="SM00062">
    <property type="entry name" value="PBPb"/>
    <property type="match status" value="1"/>
</dbReference>
<dbReference type="PANTHER" id="PTHR30024:SF47">
    <property type="entry name" value="TAURINE-BINDING PERIPLASMIC PROTEIN"/>
    <property type="match status" value="1"/>
</dbReference>
<dbReference type="RefSeq" id="WP_078808657.1">
    <property type="nucleotide sequence ID" value="NZ_FUWM01000003.1"/>
</dbReference>
<dbReference type="OrthoDB" id="286202at2"/>
<reference evidence="8" key="1">
    <citation type="submission" date="2017-02" db="EMBL/GenBank/DDBJ databases">
        <authorList>
            <person name="Varghese N."/>
            <person name="Submissions S."/>
        </authorList>
    </citation>
    <scope>NUCLEOTIDE SEQUENCE [LARGE SCALE GENOMIC DNA]</scope>
    <source>
        <strain evidence="8">ATCC BAA-73</strain>
    </source>
</reference>
<evidence type="ECO:0000256" key="2">
    <source>
        <dbReference type="ARBA" id="ARBA00010742"/>
    </source>
</evidence>